<sequence length="415" mass="45832">MQFYQMYAYRLNESRKRVLANCQRKWDDGFRIQGKPVVQKAKVLDIQAGEPCWCVGTIYCEMKYKPNVLEEVVNDTYGTKAPVKSYTDPEGTDEIMLEDESGRVLLVGDIITSTPFVTGTVVGVLGMEAEAGTFQVVDICYPQAIPQAPLVRAPGKSVALISGICAASNDPKLSLKLRLLQDLLSGDIGDTGSIASVARLIICGDSVGTCESNSIGGALDELGSFMANTLTSLPITILPGANDPSERSLPQQPLHKALFKQALKPYFAEVNSEVFESVTNPYWFDLEGIQVLVSSGQNVDDMCKYVIPYLGTEQLRDTIEHRLDLIEASLKWQNIAPTAPDTLWCYPYKDNDPFIMNEWPHVYIIGNQHAYGYRKVLLENEVEVVLITLPKFSSSGQFVILDLDTLNAEVITIDA</sequence>
<dbReference type="EC" id="2.7.7.7" evidence="3"/>
<evidence type="ECO:0000313" key="12">
    <source>
        <dbReference type="EMBL" id="AAS50234.1"/>
    </source>
</evidence>
<dbReference type="EMBL" id="AE016814">
    <property type="protein sequence ID" value="AAS50234.1"/>
    <property type="molecule type" value="Genomic_DNA"/>
</dbReference>
<dbReference type="GO" id="GO:0043625">
    <property type="term" value="C:delta DNA polymerase complex"/>
    <property type="evidence" value="ECO:0000318"/>
    <property type="project" value="GO_Central"/>
</dbReference>
<proteinExistence type="inferred from homology"/>
<evidence type="ECO:0000256" key="9">
    <source>
        <dbReference type="ARBA" id="ARBA00049244"/>
    </source>
</evidence>
<dbReference type="AlphaFoldDB" id="Q75F60"/>
<keyword evidence="4" id="KW-0808">Transferase</keyword>
<evidence type="ECO:0000259" key="11">
    <source>
        <dbReference type="Pfam" id="PF18018"/>
    </source>
</evidence>
<dbReference type="GO" id="GO:0003887">
    <property type="term" value="F:DNA-directed DNA polymerase activity"/>
    <property type="evidence" value="ECO:0007669"/>
    <property type="project" value="UniProtKB-KW"/>
</dbReference>
<evidence type="ECO:0000259" key="10">
    <source>
        <dbReference type="Pfam" id="PF04042"/>
    </source>
</evidence>
<reference evidence="13" key="2">
    <citation type="journal article" date="2013" name="G3 (Bethesda)">
        <title>Genomes of Ashbya fungi isolated from insects reveal four mating-type loci, numerous translocations, lack of transposons, and distinct gene duplications.</title>
        <authorList>
            <person name="Dietrich F.S."/>
            <person name="Voegeli S."/>
            <person name="Kuo S."/>
            <person name="Philippsen P."/>
        </authorList>
    </citation>
    <scope>GENOME REANNOTATION</scope>
    <source>
        <strain evidence="13">ATCC 10895 / CBS 109.51 / FGSC 9923 / NRRL Y-1056</strain>
    </source>
</reference>
<comment type="similarity">
    <text evidence="2">Belongs to the DNA polymerase delta/II small subunit family.</text>
</comment>
<dbReference type="OMA" id="HCILIGT"/>
<dbReference type="Proteomes" id="UP000000591">
    <property type="component" value="Chromosome I"/>
</dbReference>
<dbReference type="GeneID" id="4618641"/>
<evidence type="ECO:0000256" key="3">
    <source>
        <dbReference type="ARBA" id="ARBA00012417"/>
    </source>
</evidence>
<dbReference type="STRING" id="284811.Q75F60"/>
<reference evidence="12 13" key="1">
    <citation type="journal article" date="2004" name="Science">
        <title>The Ashbya gossypii genome as a tool for mapping the ancient Saccharomyces cerevisiae genome.</title>
        <authorList>
            <person name="Dietrich F.S."/>
            <person name="Voegeli S."/>
            <person name="Brachat S."/>
            <person name="Lerch A."/>
            <person name="Gates K."/>
            <person name="Steiner S."/>
            <person name="Mohr C."/>
            <person name="Pohlmann R."/>
            <person name="Luedi P."/>
            <person name="Choi S."/>
            <person name="Wing R.A."/>
            <person name="Flavier A."/>
            <person name="Gaffney T.D."/>
            <person name="Philippsen P."/>
        </authorList>
    </citation>
    <scope>NUCLEOTIDE SEQUENCE [LARGE SCALE GENOMIC DNA]</scope>
    <source>
        <strain evidence="13">ATCC 10895 / CBS 109.51 / FGSC 9923 / NRRL Y-1056</strain>
    </source>
</reference>
<dbReference type="GO" id="GO:0006273">
    <property type="term" value="P:lagging strand elongation"/>
    <property type="evidence" value="ECO:0007669"/>
    <property type="project" value="UniProtKB-ARBA"/>
</dbReference>
<dbReference type="GO" id="GO:0043137">
    <property type="term" value="P:DNA replication, removal of RNA primer"/>
    <property type="evidence" value="ECO:0007669"/>
    <property type="project" value="EnsemblFungi"/>
</dbReference>
<feature type="domain" description="DNA polymerase alpha/delta/epsilon subunit B" evidence="10">
    <location>
        <begin position="158"/>
        <end position="371"/>
    </location>
</feature>
<dbReference type="GO" id="GO:0006278">
    <property type="term" value="P:RNA-templated DNA biosynthetic process"/>
    <property type="evidence" value="ECO:0007669"/>
    <property type="project" value="EnsemblFungi"/>
</dbReference>
<dbReference type="FunFam" id="3.60.21.50:FF:000005">
    <property type="entry name" value="DNA polymerase delta subunit"/>
    <property type="match status" value="1"/>
</dbReference>
<dbReference type="eggNOG" id="KOG2732">
    <property type="taxonomic scope" value="Eukaryota"/>
</dbReference>
<dbReference type="HOGENOM" id="CLU_021763_1_0_1"/>
<evidence type="ECO:0000256" key="5">
    <source>
        <dbReference type="ARBA" id="ARBA00022695"/>
    </source>
</evidence>
<dbReference type="Gene3D" id="3.60.21.50">
    <property type="match status" value="1"/>
</dbReference>
<comment type="catalytic activity">
    <reaction evidence="9">
        <text>DNA(n) + a 2'-deoxyribonucleoside 5'-triphosphate = DNA(n+1) + diphosphate</text>
        <dbReference type="Rhea" id="RHEA:22508"/>
        <dbReference type="Rhea" id="RHEA-COMP:17339"/>
        <dbReference type="Rhea" id="RHEA-COMP:17340"/>
        <dbReference type="ChEBI" id="CHEBI:33019"/>
        <dbReference type="ChEBI" id="CHEBI:61560"/>
        <dbReference type="ChEBI" id="CHEBI:173112"/>
        <dbReference type="EC" id="2.7.7.7"/>
    </reaction>
</comment>
<keyword evidence="8" id="KW-0539">Nucleus</keyword>
<keyword evidence="13" id="KW-1185">Reference proteome</keyword>
<dbReference type="PANTHER" id="PTHR10416">
    <property type="entry name" value="DNA POLYMERASE DELTA SUBUNIT 2"/>
    <property type="match status" value="1"/>
</dbReference>
<keyword evidence="7" id="KW-0239">DNA-directed DNA polymerase</keyword>
<dbReference type="GO" id="GO:0016035">
    <property type="term" value="C:zeta DNA polymerase complex"/>
    <property type="evidence" value="ECO:0007669"/>
    <property type="project" value="EnsemblFungi"/>
</dbReference>
<evidence type="ECO:0000256" key="6">
    <source>
        <dbReference type="ARBA" id="ARBA00022705"/>
    </source>
</evidence>
<dbReference type="Gene3D" id="2.40.50.430">
    <property type="match status" value="1"/>
</dbReference>
<dbReference type="KEGG" id="ago:AGOS_AAL132C"/>
<keyword evidence="5" id="KW-0548">Nucleotidyltransferase</keyword>
<dbReference type="InterPro" id="IPR040663">
    <property type="entry name" value="DNA_pol_D_N"/>
</dbReference>
<dbReference type="RefSeq" id="NP_982410.1">
    <property type="nucleotide sequence ID" value="NM_207763.1"/>
</dbReference>
<evidence type="ECO:0000256" key="7">
    <source>
        <dbReference type="ARBA" id="ARBA00022932"/>
    </source>
</evidence>
<evidence type="ECO:0000256" key="8">
    <source>
        <dbReference type="ARBA" id="ARBA00023242"/>
    </source>
</evidence>
<gene>
    <name evidence="12" type="ORF">AGOS_AAL132C</name>
</gene>
<feature type="domain" description="DNA polymerase delta subunit OB-fold" evidence="11">
    <location>
        <begin position="2"/>
        <end position="139"/>
    </location>
</feature>
<dbReference type="GO" id="GO:0006271">
    <property type="term" value="P:DNA strand elongation involved in DNA replication"/>
    <property type="evidence" value="ECO:0000318"/>
    <property type="project" value="GO_Central"/>
</dbReference>
<dbReference type="InParanoid" id="Q75F60"/>
<comment type="subcellular location">
    <subcellularLocation>
        <location evidence="1">Nucleus</location>
    </subcellularLocation>
</comment>
<dbReference type="GO" id="GO:0005829">
    <property type="term" value="C:cytosol"/>
    <property type="evidence" value="ECO:0007669"/>
    <property type="project" value="EnsemblFungi"/>
</dbReference>
<evidence type="ECO:0000256" key="1">
    <source>
        <dbReference type="ARBA" id="ARBA00004123"/>
    </source>
</evidence>
<evidence type="ECO:0000256" key="4">
    <source>
        <dbReference type="ARBA" id="ARBA00022679"/>
    </source>
</evidence>
<keyword evidence="6" id="KW-0235">DNA replication</keyword>
<dbReference type="GO" id="GO:0003677">
    <property type="term" value="F:DNA binding"/>
    <property type="evidence" value="ECO:0007669"/>
    <property type="project" value="InterPro"/>
</dbReference>
<name>Q75F60_EREGS</name>
<dbReference type="FunCoup" id="Q75F60">
    <property type="interactions" value="922"/>
</dbReference>
<dbReference type="GO" id="GO:0006281">
    <property type="term" value="P:DNA repair"/>
    <property type="evidence" value="ECO:0007669"/>
    <property type="project" value="UniProtKB-ARBA"/>
</dbReference>
<dbReference type="FunFam" id="2.40.50.430:FF:000002">
    <property type="entry name" value="DNA polymerase delta subunit"/>
    <property type="match status" value="1"/>
</dbReference>
<protein>
    <recommendedName>
        <fullName evidence="3">DNA-directed DNA polymerase</fullName>
        <ecNumber evidence="3">2.7.7.7</ecNumber>
    </recommendedName>
</protein>
<dbReference type="InterPro" id="IPR024826">
    <property type="entry name" value="DNA_pol_delta/II_ssu"/>
</dbReference>
<accession>Q75F60</accession>
<evidence type="ECO:0000256" key="2">
    <source>
        <dbReference type="ARBA" id="ARBA00006035"/>
    </source>
</evidence>
<dbReference type="PANTHER" id="PTHR10416:SF0">
    <property type="entry name" value="DNA POLYMERASE DELTA SUBUNIT 2"/>
    <property type="match status" value="1"/>
</dbReference>
<dbReference type="OrthoDB" id="3763at2759"/>
<evidence type="ECO:0000313" key="13">
    <source>
        <dbReference type="Proteomes" id="UP000000591"/>
    </source>
</evidence>
<dbReference type="Pfam" id="PF04042">
    <property type="entry name" value="DNA_pol_E_B"/>
    <property type="match status" value="1"/>
</dbReference>
<dbReference type="Pfam" id="PF18018">
    <property type="entry name" value="DNA_pol_D_N"/>
    <property type="match status" value="1"/>
</dbReference>
<organism evidence="12 13">
    <name type="scientific">Eremothecium gossypii (strain ATCC 10895 / CBS 109.51 / FGSC 9923 / NRRL Y-1056)</name>
    <name type="common">Yeast</name>
    <name type="synonym">Ashbya gossypii</name>
    <dbReference type="NCBI Taxonomy" id="284811"/>
    <lineage>
        <taxon>Eukaryota</taxon>
        <taxon>Fungi</taxon>
        <taxon>Dikarya</taxon>
        <taxon>Ascomycota</taxon>
        <taxon>Saccharomycotina</taxon>
        <taxon>Saccharomycetes</taxon>
        <taxon>Saccharomycetales</taxon>
        <taxon>Saccharomycetaceae</taxon>
        <taxon>Eremothecium</taxon>
    </lineage>
</organism>
<dbReference type="InterPro" id="IPR007185">
    <property type="entry name" value="DNA_pol_a/d/e_bsu"/>
</dbReference>